<evidence type="ECO:0000256" key="3">
    <source>
        <dbReference type="ARBA" id="ARBA00023002"/>
    </source>
</evidence>
<evidence type="ECO:0000256" key="2">
    <source>
        <dbReference type="ARBA" id="ARBA00022729"/>
    </source>
</evidence>
<dbReference type="GO" id="GO:0016491">
    <property type="term" value="F:oxidoreductase activity"/>
    <property type="evidence" value="ECO:0007669"/>
    <property type="project" value="UniProtKB-KW"/>
</dbReference>
<reference evidence="8 9" key="1">
    <citation type="submission" date="2020-08" db="EMBL/GenBank/DDBJ databases">
        <title>Functional genomics of gut bacteria from endangered species of beetles.</title>
        <authorList>
            <person name="Carlos-Shanley C."/>
        </authorList>
    </citation>
    <scope>NUCLEOTIDE SEQUENCE [LARGE SCALE GENOMIC DNA]</scope>
    <source>
        <strain evidence="8 9">S00179</strain>
    </source>
</reference>
<evidence type="ECO:0000256" key="6">
    <source>
        <dbReference type="SAM" id="MobiDB-lite"/>
    </source>
</evidence>
<comment type="similarity">
    <text evidence="1">Belongs to the thioredoxin family. DsbA subfamily.</text>
</comment>
<dbReference type="AlphaFoldDB" id="A0A7W7KT01"/>
<dbReference type="Proteomes" id="UP000566995">
    <property type="component" value="Unassembled WGS sequence"/>
</dbReference>
<dbReference type="SUPFAM" id="SSF52833">
    <property type="entry name" value="Thioredoxin-like"/>
    <property type="match status" value="1"/>
</dbReference>
<evidence type="ECO:0000313" key="8">
    <source>
        <dbReference type="EMBL" id="MBB4868156.1"/>
    </source>
</evidence>
<gene>
    <name evidence="8" type="ORF">HNP46_007076</name>
</gene>
<dbReference type="GO" id="GO:0016853">
    <property type="term" value="F:isomerase activity"/>
    <property type="evidence" value="ECO:0007669"/>
    <property type="project" value="UniProtKB-KW"/>
</dbReference>
<evidence type="ECO:0000256" key="4">
    <source>
        <dbReference type="ARBA" id="ARBA00023157"/>
    </source>
</evidence>
<dbReference type="InterPro" id="IPR012336">
    <property type="entry name" value="Thioredoxin-like_fold"/>
</dbReference>
<evidence type="ECO:0000256" key="1">
    <source>
        <dbReference type="ARBA" id="ARBA00005791"/>
    </source>
</evidence>
<sequence>MPNSNMSLMNVIGVAVATAAVSIGLSFSMGTAYTNAKVAKAIGELNEQAPAKLDKILQDREAKALEDQRQHILANWSGAPDAMADGRHVYGNLKAEFSLVEFSDLECPFCKRFHDTPKRLADASGGRLNWEWQHYPLQFHDPAAHVAATTAECVNELVGNKAFWAFTGEYFSHTQLNGQGPEDITRIAESVGVSPSALKTCVDSGKYAEKIQKQIAKGTSLGVTGTPATVVVDNKTGNHLLVKGAVPAQEFQAAIAQLIRMRDEPNQEQQQGQTQSPATVPAPIHPLALGGKDVQ</sequence>
<feature type="region of interest" description="Disordered" evidence="6">
    <location>
        <begin position="264"/>
        <end position="295"/>
    </location>
</feature>
<protein>
    <submittedName>
        <fullName evidence="8">Protein-disulfide isomerase</fullName>
    </submittedName>
</protein>
<evidence type="ECO:0000259" key="7">
    <source>
        <dbReference type="Pfam" id="PF13462"/>
    </source>
</evidence>
<keyword evidence="4" id="KW-1015">Disulfide bond</keyword>
<dbReference type="InterPro" id="IPR036249">
    <property type="entry name" value="Thioredoxin-like_sf"/>
</dbReference>
<keyword evidence="8" id="KW-0413">Isomerase</keyword>
<evidence type="ECO:0000313" key="9">
    <source>
        <dbReference type="Proteomes" id="UP000566995"/>
    </source>
</evidence>
<name>A0A7W7KT01_PSENT</name>
<dbReference type="EMBL" id="JACHLI010000061">
    <property type="protein sequence ID" value="MBB4868156.1"/>
    <property type="molecule type" value="Genomic_DNA"/>
</dbReference>
<dbReference type="PANTHER" id="PTHR13887">
    <property type="entry name" value="GLUTATHIONE S-TRANSFERASE KAPPA"/>
    <property type="match status" value="1"/>
</dbReference>
<organism evidence="8 9">
    <name type="scientific">Pseudomonas nitroreducens</name>
    <dbReference type="NCBI Taxonomy" id="46680"/>
    <lineage>
        <taxon>Bacteria</taxon>
        <taxon>Pseudomonadati</taxon>
        <taxon>Pseudomonadota</taxon>
        <taxon>Gammaproteobacteria</taxon>
        <taxon>Pseudomonadales</taxon>
        <taxon>Pseudomonadaceae</taxon>
        <taxon>Pseudomonas</taxon>
    </lineage>
</organism>
<keyword evidence="3" id="KW-0560">Oxidoreductase</keyword>
<accession>A0A7W7KT01</accession>
<feature type="domain" description="Thioredoxin-like fold" evidence="7">
    <location>
        <begin position="86"/>
        <end position="236"/>
    </location>
</feature>
<comment type="caution">
    <text evidence="8">The sequence shown here is derived from an EMBL/GenBank/DDBJ whole genome shotgun (WGS) entry which is preliminary data.</text>
</comment>
<dbReference type="Gene3D" id="3.40.30.10">
    <property type="entry name" value="Glutaredoxin"/>
    <property type="match status" value="1"/>
</dbReference>
<proteinExistence type="inferred from homology"/>
<dbReference type="PANTHER" id="PTHR13887:SF14">
    <property type="entry name" value="DISULFIDE BOND FORMATION PROTEIN D"/>
    <property type="match status" value="1"/>
</dbReference>
<dbReference type="RefSeq" id="WP_184598727.1">
    <property type="nucleotide sequence ID" value="NZ_JACHLI010000061.1"/>
</dbReference>
<evidence type="ECO:0000256" key="5">
    <source>
        <dbReference type="ARBA" id="ARBA00023284"/>
    </source>
</evidence>
<dbReference type="Pfam" id="PF13462">
    <property type="entry name" value="Thioredoxin_4"/>
    <property type="match status" value="1"/>
</dbReference>
<keyword evidence="5" id="KW-0676">Redox-active center</keyword>
<keyword evidence="2" id="KW-0732">Signal</keyword>